<feature type="compositionally biased region" description="Polar residues" evidence="4">
    <location>
        <begin position="1269"/>
        <end position="1288"/>
    </location>
</feature>
<evidence type="ECO:0008006" key="7">
    <source>
        <dbReference type="Google" id="ProtNLM"/>
    </source>
</evidence>
<comment type="subcellular location">
    <subcellularLocation>
        <location evidence="1">Nucleus</location>
    </subcellularLocation>
</comment>
<evidence type="ECO:0000313" key="5">
    <source>
        <dbReference type="EnsemblMetazoa" id="AEPI005199-PA"/>
    </source>
</evidence>
<dbReference type="VEuPathDB" id="VectorBase:AEPI005199"/>
<dbReference type="Pfam" id="PF04931">
    <property type="entry name" value="DNA_pol_phi"/>
    <property type="match status" value="1"/>
</dbReference>
<evidence type="ECO:0000256" key="2">
    <source>
        <dbReference type="ARBA" id="ARBA00006809"/>
    </source>
</evidence>
<keyword evidence="3" id="KW-0539">Nucleus</keyword>
<dbReference type="GO" id="GO:0043565">
    <property type="term" value="F:sequence-specific DNA binding"/>
    <property type="evidence" value="ECO:0007669"/>
    <property type="project" value="TreeGrafter"/>
</dbReference>
<comment type="similarity">
    <text evidence="2">Belongs to the MYBBP1A family.</text>
</comment>
<dbReference type="GO" id="GO:0005730">
    <property type="term" value="C:nucleolus"/>
    <property type="evidence" value="ECO:0007669"/>
    <property type="project" value="InterPro"/>
</dbReference>
<evidence type="ECO:0000313" key="6">
    <source>
        <dbReference type="Proteomes" id="UP000075885"/>
    </source>
</evidence>
<dbReference type="PANTHER" id="PTHR13213:SF2">
    <property type="entry name" value="MYB-BINDING PROTEIN 1A"/>
    <property type="match status" value="1"/>
</dbReference>
<evidence type="ECO:0000256" key="1">
    <source>
        <dbReference type="ARBA" id="ARBA00004123"/>
    </source>
</evidence>
<dbReference type="GO" id="GO:0003714">
    <property type="term" value="F:transcription corepressor activity"/>
    <property type="evidence" value="ECO:0007669"/>
    <property type="project" value="TreeGrafter"/>
</dbReference>
<reference evidence="5" key="2">
    <citation type="submission" date="2020-05" db="UniProtKB">
        <authorList>
            <consortium name="EnsemblMetazoa"/>
        </authorList>
    </citation>
    <scope>IDENTIFICATION</scope>
    <source>
        <strain evidence="5">Epiroticus2</strain>
    </source>
</reference>
<feature type="region of interest" description="Disordered" evidence="4">
    <location>
        <begin position="1176"/>
        <end position="1340"/>
    </location>
</feature>
<evidence type="ECO:0000256" key="4">
    <source>
        <dbReference type="SAM" id="MobiDB-lite"/>
    </source>
</evidence>
<feature type="region of interest" description="Disordered" evidence="4">
    <location>
        <begin position="719"/>
        <end position="785"/>
    </location>
</feature>
<accession>A0A182PE44</accession>
<organism evidence="5 6">
    <name type="scientific">Anopheles epiroticus</name>
    <dbReference type="NCBI Taxonomy" id="199890"/>
    <lineage>
        <taxon>Eukaryota</taxon>
        <taxon>Metazoa</taxon>
        <taxon>Ecdysozoa</taxon>
        <taxon>Arthropoda</taxon>
        <taxon>Hexapoda</taxon>
        <taxon>Insecta</taxon>
        <taxon>Pterygota</taxon>
        <taxon>Neoptera</taxon>
        <taxon>Endopterygota</taxon>
        <taxon>Diptera</taxon>
        <taxon>Nematocera</taxon>
        <taxon>Culicoidea</taxon>
        <taxon>Culicidae</taxon>
        <taxon>Anophelinae</taxon>
        <taxon>Anopheles</taxon>
    </lineage>
</organism>
<dbReference type="GO" id="GO:0003723">
    <property type="term" value="F:RNA binding"/>
    <property type="evidence" value="ECO:0007669"/>
    <property type="project" value="TreeGrafter"/>
</dbReference>
<dbReference type="SUPFAM" id="SSF48371">
    <property type="entry name" value="ARM repeat"/>
    <property type="match status" value="1"/>
</dbReference>
<protein>
    <recommendedName>
        <fullName evidence="7">Myb-binding protein 1A</fullName>
    </recommendedName>
</protein>
<name>A0A182PE44_9DIPT</name>
<reference evidence="6" key="1">
    <citation type="submission" date="2013-03" db="EMBL/GenBank/DDBJ databases">
        <title>The Genome Sequence of Anopheles epiroticus epiroticus2.</title>
        <authorList>
            <consortium name="The Broad Institute Genomics Platform"/>
            <person name="Neafsey D.E."/>
            <person name="Howell P."/>
            <person name="Walker B."/>
            <person name="Young S.K."/>
            <person name="Zeng Q."/>
            <person name="Gargeya S."/>
            <person name="Fitzgerald M."/>
            <person name="Haas B."/>
            <person name="Abouelleil A."/>
            <person name="Allen A.W."/>
            <person name="Alvarado L."/>
            <person name="Arachchi H.M."/>
            <person name="Berlin A.M."/>
            <person name="Chapman S.B."/>
            <person name="Gainer-Dewar J."/>
            <person name="Goldberg J."/>
            <person name="Griggs A."/>
            <person name="Gujja S."/>
            <person name="Hansen M."/>
            <person name="Howarth C."/>
            <person name="Imamovic A."/>
            <person name="Ireland A."/>
            <person name="Larimer J."/>
            <person name="McCowan C."/>
            <person name="Murphy C."/>
            <person name="Pearson M."/>
            <person name="Poon T.W."/>
            <person name="Priest M."/>
            <person name="Roberts A."/>
            <person name="Saif S."/>
            <person name="Shea T."/>
            <person name="Sisk P."/>
            <person name="Sykes S."/>
            <person name="Wortman J."/>
            <person name="Nusbaum C."/>
            <person name="Birren B."/>
        </authorList>
    </citation>
    <scope>NUCLEOTIDE SEQUENCE [LARGE SCALE GENOMIC DNA]</scope>
    <source>
        <strain evidence="6">Epiroticus2</strain>
    </source>
</reference>
<proteinExistence type="inferred from homology"/>
<dbReference type="STRING" id="199890.A0A182PE44"/>
<feature type="compositionally biased region" description="Low complexity" evidence="4">
    <location>
        <begin position="1184"/>
        <end position="1198"/>
    </location>
</feature>
<dbReference type="InterPro" id="IPR016024">
    <property type="entry name" value="ARM-type_fold"/>
</dbReference>
<dbReference type="Proteomes" id="UP000075885">
    <property type="component" value="Unassembled WGS sequence"/>
</dbReference>
<dbReference type="PANTHER" id="PTHR13213">
    <property type="entry name" value="MYB-BINDING PROTEIN 1A FAMILY MEMBER"/>
    <property type="match status" value="1"/>
</dbReference>
<keyword evidence="6" id="KW-1185">Reference proteome</keyword>
<dbReference type="EnsemblMetazoa" id="AEPI005199-RA">
    <property type="protein sequence ID" value="AEPI005199-PA"/>
    <property type="gene ID" value="AEPI005199"/>
</dbReference>
<sequence>MKEQTGRKAGGGGMPMDKTVFGYFKHFVSEEDEVRVKGACSLIEFLCNSQTGKQEDSAGDDETAIPKTAETAYALKRLVRGVGSLQNDSRIGFFTALVGLLEQLRRRNDECPTVTELFALVKSELTESELGEGEEDKRKTRLELRIGKIFVCGAIIKSGLIDDASELELQTVLKALKTNMYKMLTPMVYAFLNDLANRLDASKFSKVLWPVYEPVLNVSKEQHTIDSVFFLLQLSIGPHRKLINQKYFERNFGVPKLLHADNFPYLAQLLFGIDSTMGINHPFYECLLQELNKQSAMVTFWREAIVPVLDVDKSAKPKHRDIIVLRLAVSILNRLEDYSIVPEVLQPGFVKFYVAKLKTRTKHNEDVRNLYQDVCTALLQTFPKIEEETVRLETFRRLTRAPGSVLIEKYANCKLLHNLLITLSIEGLRSVADELKVTILDESTGTNGERSYAAYLLQRLLSLRQLSTGQSGGDEWHQEVVKFFLTLGVFYSADGVSVLKAAKQEKAVSAELATTMRGLFFGSLEHRHPKLASEREFLLAIVRHVDEVMRAHGAKCLRNALTDEQTASWNKMFATVTNETPASKKQKGNHRSSGEECSTVFHILLMQMGLHLFSDPDVACSSIAELECVMKRLDEKAKQRRLSSNGVAEKAKKQNGLTIELEPAEPEWIEVVVDLFLNLLSQNSHLLRKVIAHLFPHLSSEITLPALNQILSVINLKDKSNPLTPADEEEDSDAEEMSDDDEKDSSADEEQDDEQNENGTKEDEDDEDDEDEDIMGDEEEDENISDTMRQAIQTALGGAHPETDTESVDIDDMDEEQGRQLDEALAAAFRAFRKSKAARKRKGPTKAEKQLDTVLTHFRMRVLDLIDAYLKHEPDMLLCVELMLYIFEMLPVALREESKYGSILKRYVQIFNTLTRIKQFKRDAVDVRMEQLEQILRDLIEKVAKGVAFPERNQYLLKACQFIVLCSQVLCKGASAAMNSGPSAVDRIFGELLVEFITHRNPPLAFSVFQSLFQMHWSGVWHLADKLIQDGGLKVGTVRAIRRIQTLQLLRELLRNRRLINADHGRAAVTLRSLCTDGLTPYVAQLKTAIVGGDRTIGQNELYELLAVLLEVQNVSKQLPANGEGGKKGAKKQTELLKWDTIGSQVQAMRRFVLNAQTMSTYRQFCQRLQLKPISNEGLPQLKESGNTNTTNGENNSTAKDKGKKQNATNGGAVSEEEEEEDSSQQQLNGHAENDSAEEGENQQRSKQEAAAGMESKGKRKQKKGKTASLLNGRNDSNGPMVQMNQNGEEPEEMEVSVEMTNGGQEDDARVKRKRKKDSKVQNGEAKEGALSKKEKRRRKEALLEAASKGLEDCSFARVISVE</sequence>
<dbReference type="InterPro" id="IPR007015">
    <property type="entry name" value="DNA_pol_V/MYBBP1A"/>
</dbReference>
<feature type="compositionally biased region" description="Acidic residues" evidence="4">
    <location>
        <begin position="726"/>
        <end position="784"/>
    </location>
</feature>
<evidence type="ECO:0000256" key="3">
    <source>
        <dbReference type="ARBA" id="ARBA00023242"/>
    </source>
</evidence>